<dbReference type="EMBL" id="CP106881">
    <property type="protein sequence ID" value="UYG51903.1"/>
    <property type="molecule type" value="Genomic_DNA"/>
</dbReference>
<name>A0ABY6GAE8_9BURK</name>
<dbReference type="SMART" id="SM00797">
    <property type="entry name" value="AHS2"/>
    <property type="match status" value="1"/>
</dbReference>
<accession>A0ABY6GAE8</accession>
<dbReference type="Pfam" id="PF02682">
    <property type="entry name" value="CT_C_D"/>
    <property type="match status" value="1"/>
</dbReference>
<keyword evidence="7" id="KW-1185">Reference proteome</keyword>
<dbReference type="InterPro" id="IPR003778">
    <property type="entry name" value="CT_A_B"/>
</dbReference>
<dbReference type="InterPro" id="IPR003833">
    <property type="entry name" value="CT_C_D"/>
</dbReference>
<evidence type="ECO:0000259" key="4">
    <source>
        <dbReference type="SMART" id="SM00796"/>
    </source>
</evidence>
<evidence type="ECO:0000256" key="3">
    <source>
        <dbReference type="ARBA" id="ARBA00022840"/>
    </source>
</evidence>
<dbReference type="RefSeq" id="WP_231042600.1">
    <property type="nucleotide sequence ID" value="NZ_CP106881.1"/>
</dbReference>
<feature type="domain" description="Carboxyltransferase" evidence="5">
    <location>
        <begin position="258"/>
        <end position="538"/>
    </location>
</feature>
<gene>
    <name evidence="6" type="ORF">M9799_01225</name>
</gene>
<dbReference type="SUPFAM" id="SSF50891">
    <property type="entry name" value="Cyclophilin-like"/>
    <property type="match status" value="2"/>
</dbReference>
<keyword evidence="3" id="KW-0067">ATP-binding</keyword>
<dbReference type="Gene3D" id="2.40.100.10">
    <property type="entry name" value="Cyclophilin-like"/>
    <property type="match status" value="2"/>
</dbReference>
<sequence>MRFLPVNLNALLVELDDLAQTLALLQSLQSEPVAGVEELIPAARTILVYFNPALVPAARIMADIGARSVDAQVERSTHRVQIPVHYDGEDLQEVADLLGVAREDVVRMHTGSEYSVAFTGFAPGFAYLSGGNERLNVPRRKTPRTRIPAGAVGLAGSFSGVYPQASPGGWQIIGTTPVQMWDLERAAPSLLRPGFRVQFVDISTLSPEALAALEAECAGERVAQATGDAGSAGAAGLRVEAPGLQTLFQDGGRHGRAGQGVGASGAMDRGALRAANRVVGNPADTACLEVAFGGLTLEALQPAVLAVAGAAAPLEVLTAQGQRYGACTYAPLALDAGDRLTVQAPEAGSRNYVAVRGGWNVAPVLGSVSTDTLARVGPAALAAGDVLQVGRDTGLPAVALGEQPAFDLPRAGEEVCLDVVLGPRTDWFTQQAIDLLTAQAWAVTPQSNRVGIRLQGEAPLTRAENRELPSEGTARGAIQVPASGQPVLFLADHPLTGGYPVIGSVASYHLDLAGQIPVNAKVRFRVVRAFESIIHEKN</sequence>
<dbReference type="Gene3D" id="3.30.1360.40">
    <property type="match status" value="1"/>
</dbReference>
<dbReference type="PANTHER" id="PTHR43309">
    <property type="entry name" value="5-OXOPROLINASE SUBUNIT C"/>
    <property type="match status" value="1"/>
</dbReference>
<evidence type="ECO:0000256" key="2">
    <source>
        <dbReference type="ARBA" id="ARBA00022801"/>
    </source>
</evidence>
<dbReference type="NCBIfam" id="TIGR00724">
    <property type="entry name" value="urea_amlyse_rel"/>
    <property type="match status" value="1"/>
</dbReference>
<dbReference type="InterPro" id="IPR052708">
    <property type="entry name" value="PxpC"/>
</dbReference>
<dbReference type="PANTHER" id="PTHR43309:SF3">
    <property type="entry name" value="5-OXOPROLINASE SUBUNIT C"/>
    <property type="match status" value="1"/>
</dbReference>
<dbReference type="SUPFAM" id="SSF160467">
    <property type="entry name" value="PH0987 N-terminal domain-like"/>
    <property type="match status" value="1"/>
</dbReference>
<evidence type="ECO:0000313" key="7">
    <source>
        <dbReference type="Proteomes" id="UP001162800"/>
    </source>
</evidence>
<reference evidence="6" key="1">
    <citation type="submission" date="2022-09" db="EMBL/GenBank/DDBJ databases">
        <title>The complete genome of Acidovorax sp. 5MLIR.</title>
        <authorList>
            <person name="Liu L."/>
            <person name="Yue J."/>
            <person name="Yang F."/>
            <person name="Yuan J."/>
            <person name="Li L."/>
        </authorList>
    </citation>
    <scope>NUCLEOTIDE SEQUENCE</scope>
    <source>
        <strain evidence="6">5MLIR</strain>
    </source>
</reference>
<evidence type="ECO:0000259" key="5">
    <source>
        <dbReference type="SMART" id="SM00797"/>
    </source>
</evidence>
<keyword evidence="2" id="KW-0378">Hydrolase</keyword>
<keyword evidence="1" id="KW-0547">Nucleotide-binding</keyword>
<proteinExistence type="predicted"/>
<evidence type="ECO:0000256" key="1">
    <source>
        <dbReference type="ARBA" id="ARBA00022741"/>
    </source>
</evidence>
<dbReference type="InterPro" id="IPR029000">
    <property type="entry name" value="Cyclophilin-like_dom_sf"/>
</dbReference>
<protein>
    <submittedName>
        <fullName evidence="6">5-oxoprolinase/urea amidolyase family protein</fullName>
    </submittedName>
</protein>
<dbReference type="Proteomes" id="UP001162800">
    <property type="component" value="Chromosome"/>
</dbReference>
<feature type="domain" description="Carboxyltransferase" evidence="4">
    <location>
        <begin position="1"/>
        <end position="191"/>
    </location>
</feature>
<dbReference type="Pfam" id="PF02626">
    <property type="entry name" value="CT_A_B"/>
    <property type="match status" value="1"/>
</dbReference>
<organism evidence="6 7">
    <name type="scientific">Comamonas endophytica</name>
    <dbReference type="NCBI Taxonomy" id="2949090"/>
    <lineage>
        <taxon>Bacteria</taxon>
        <taxon>Pseudomonadati</taxon>
        <taxon>Pseudomonadota</taxon>
        <taxon>Betaproteobacteria</taxon>
        <taxon>Burkholderiales</taxon>
        <taxon>Comamonadaceae</taxon>
        <taxon>Comamonas</taxon>
    </lineage>
</organism>
<dbReference type="SMART" id="SM00796">
    <property type="entry name" value="AHS1"/>
    <property type="match status" value="1"/>
</dbReference>
<evidence type="ECO:0000313" key="6">
    <source>
        <dbReference type="EMBL" id="UYG51903.1"/>
    </source>
</evidence>